<evidence type="ECO:0000313" key="3">
    <source>
        <dbReference type="Proteomes" id="UP000658131"/>
    </source>
</evidence>
<evidence type="ECO:0000256" key="1">
    <source>
        <dbReference type="SAM" id="MobiDB-lite"/>
    </source>
</evidence>
<comment type="caution">
    <text evidence="2">The sequence shown here is derived from an EMBL/GenBank/DDBJ whole genome shotgun (WGS) entry which is preliminary data.</text>
</comment>
<gene>
    <name evidence="2" type="ORF">H8717_15970</name>
</gene>
<feature type="compositionally biased region" description="Basic and acidic residues" evidence="1">
    <location>
        <begin position="16"/>
        <end position="25"/>
    </location>
</feature>
<name>A0ABR7NN79_9FIRM</name>
<accession>A0ABR7NN79</accession>
<feature type="region of interest" description="Disordered" evidence="1">
    <location>
        <begin position="1"/>
        <end position="40"/>
    </location>
</feature>
<dbReference type="EMBL" id="JACRTB010000065">
    <property type="protein sequence ID" value="MBC8577876.1"/>
    <property type="molecule type" value="Genomic_DNA"/>
</dbReference>
<reference evidence="2 3" key="1">
    <citation type="submission" date="2020-08" db="EMBL/GenBank/DDBJ databases">
        <title>Genome public.</title>
        <authorList>
            <person name="Liu C."/>
            <person name="Sun Q."/>
        </authorList>
    </citation>
    <scope>NUCLEOTIDE SEQUENCE [LARGE SCALE GENOMIC DNA]</scope>
    <source>
        <strain evidence="2 3">BX1</strain>
    </source>
</reference>
<evidence type="ECO:0000313" key="2">
    <source>
        <dbReference type="EMBL" id="MBC8577876.1"/>
    </source>
</evidence>
<keyword evidence="3" id="KW-1185">Reference proteome</keyword>
<protein>
    <submittedName>
        <fullName evidence="2">Uncharacterized protein</fullName>
    </submittedName>
</protein>
<proteinExistence type="predicted"/>
<dbReference type="Proteomes" id="UP000658131">
    <property type="component" value="Unassembled WGS sequence"/>
</dbReference>
<sequence>MGLLAAVGTVPEEQDREPQPERLEKAPIPSMPEEAAAEGTTAAIPAVQAVLAAAARAALPEPMGQREQPTLAEAEAVVAVTLAPTTEMAARAALAS</sequence>
<organism evidence="2 3">
    <name type="scientific">Yanshouia hominis</name>
    <dbReference type="NCBI Taxonomy" id="2763673"/>
    <lineage>
        <taxon>Bacteria</taxon>
        <taxon>Bacillati</taxon>
        <taxon>Bacillota</taxon>
        <taxon>Clostridia</taxon>
        <taxon>Eubacteriales</taxon>
        <taxon>Oscillospiraceae</taxon>
        <taxon>Yanshouia</taxon>
    </lineage>
</organism>